<reference evidence="1 2" key="1">
    <citation type="journal article" date="2017" name="ISME J.">
        <title>Energy and carbon metabolisms in a deep terrestrial subsurface fluid microbial community.</title>
        <authorList>
            <person name="Momper L."/>
            <person name="Jungbluth S.P."/>
            <person name="Lee M.D."/>
            <person name="Amend J.P."/>
        </authorList>
    </citation>
    <scope>NUCLEOTIDE SEQUENCE [LARGE SCALE GENOMIC DNA]</scope>
    <source>
        <strain evidence="1">SURF_5</strain>
    </source>
</reference>
<gene>
    <name evidence="1" type="ORF">C4520_20200</name>
</gene>
<name>A0A3A4MZK7_ABYX5</name>
<evidence type="ECO:0000313" key="1">
    <source>
        <dbReference type="EMBL" id="RJP15308.1"/>
    </source>
</evidence>
<sequence length="388" mass="42230">MGAAKSKITPPPGLGPVYRAGYKMGEAEQLREVVDDLFVRCLTIEKEDARIVFLSLDLIGLLRDFTFDLASSLASRFITPAQLLVATTHTHSGPDTMGLWGPSIEQSGFNQEYDRFLLETSAAAVITALDSARPAHASFAFEEVNLGVANHRVPCDLNLDLWRLTFKDGNDVIGSLFSYPAQPELTPRHDDRISAGYPGEACTILDRESGGISLFLLGVCGGMEPYGCEKGFEEAHQYGRKLAEEVIKLSAREHPLSGSRLSVLTHEIQFPIENPGFQMMMEAGIIHTSQRPPTGVTSISKVNVGDITILTIPGEPFPGIVAGIGQRGRTLFVSQLNDSLGYFLPSDQFSPEPVGWEEGKHFIGHELESLGPQAGPILRQELIRLASA</sequence>
<dbReference type="AlphaFoldDB" id="A0A3A4MZK7"/>
<organism evidence="1 2">
    <name type="scientific">Abyssobacteria bacterium (strain SURF_5)</name>
    <dbReference type="NCBI Taxonomy" id="2093360"/>
    <lineage>
        <taxon>Bacteria</taxon>
        <taxon>Pseudomonadati</taxon>
        <taxon>Candidatus Hydrogenedentota</taxon>
        <taxon>Candidatus Abyssobacteria</taxon>
    </lineage>
</organism>
<evidence type="ECO:0000313" key="2">
    <source>
        <dbReference type="Proteomes" id="UP000265882"/>
    </source>
</evidence>
<dbReference type="EMBL" id="QZKU01000135">
    <property type="protein sequence ID" value="RJP15308.1"/>
    <property type="molecule type" value="Genomic_DNA"/>
</dbReference>
<protein>
    <recommendedName>
        <fullName evidence="3">Neutral/alkaline non-lysosomal ceramidase N-terminal domain-containing protein</fullName>
    </recommendedName>
</protein>
<evidence type="ECO:0008006" key="3">
    <source>
        <dbReference type="Google" id="ProtNLM"/>
    </source>
</evidence>
<accession>A0A3A4MZK7</accession>
<dbReference type="Proteomes" id="UP000265882">
    <property type="component" value="Unassembled WGS sequence"/>
</dbReference>
<comment type="caution">
    <text evidence="1">The sequence shown here is derived from an EMBL/GenBank/DDBJ whole genome shotgun (WGS) entry which is preliminary data.</text>
</comment>
<proteinExistence type="predicted"/>